<gene>
    <name evidence="3" type="ORF">PVAP13_7NG035534</name>
</gene>
<protein>
    <recommendedName>
        <fullName evidence="2">Myb/SANT-like domain-containing protein</fullName>
    </recommendedName>
</protein>
<comment type="caution">
    <text evidence="3">The sequence shown here is derived from an EMBL/GenBank/DDBJ whole genome shotgun (WGS) entry which is preliminary data.</text>
</comment>
<evidence type="ECO:0000313" key="4">
    <source>
        <dbReference type="Proteomes" id="UP000823388"/>
    </source>
</evidence>
<dbReference type="EMBL" id="CM029050">
    <property type="protein sequence ID" value="KAG2565566.1"/>
    <property type="molecule type" value="Genomic_DNA"/>
</dbReference>
<evidence type="ECO:0000313" key="3">
    <source>
        <dbReference type="EMBL" id="KAG2565566.1"/>
    </source>
</evidence>
<evidence type="ECO:0000256" key="1">
    <source>
        <dbReference type="SAM" id="MobiDB-lite"/>
    </source>
</evidence>
<dbReference type="InterPro" id="IPR024752">
    <property type="entry name" value="Myb/SANT-like_dom"/>
</dbReference>
<feature type="domain" description="Myb/SANT-like" evidence="2">
    <location>
        <begin position="12"/>
        <end position="81"/>
    </location>
</feature>
<feature type="region of interest" description="Disordered" evidence="1">
    <location>
        <begin position="166"/>
        <end position="188"/>
    </location>
</feature>
<dbReference type="AlphaFoldDB" id="A0A8T0Q3B2"/>
<dbReference type="Pfam" id="PF12776">
    <property type="entry name" value="Myb_DNA-bind_3"/>
    <property type="match status" value="1"/>
</dbReference>
<dbReference type="PANTHER" id="PTHR47127">
    <property type="entry name" value="10A19I.15"/>
    <property type="match status" value="1"/>
</dbReference>
<dbReference type="Proteomes" id="UP000823388">
    <property type="component" value="Chromosome 7N"/>
</dbReference>
<evidence type="ECO:0000259" key="2">
    <source>
        <dbReference type="Pfam" id="PF12776"/>
    </source>
</evidence>
<proteinExistence type="predicted"/>
<reference evidence="3" key="1">
    <citation type="submission" date="2020-05" db="EMBL/GenBank/DDBJ databases">
        <title>WGS assembly of Panicum virgatum.</title>
        <authorList>
            <person name="Lovell J.T."/>
            <person name="Jenkins J."/>
            <person name="Shu S."/>
            <person name="Juenger T.E."/>
            <person name="Schmutz J."/>
        </authorList>
    </citation>
    <scope>NUCLEOTIDE SEQUENCE</scope>
    <source>
        <strain evidence="3">AP13</strain>
    </source>
</reference>
<accession>A0A8T0Q3B2</accession>
<keyword evidence="4" id="KW-1185">Reference proteome</keyword>
<name>A0A8T0Q3B2_PANVG</name>
<sequence length="276" mass="30893">MSGFILRRFSDLVGQGLKTDKGFKEVHLNAVARDLSEFANVEVTGNQVYNHLGKWRTRWQKICRLKELSGANWDEQNFIITLDADHYNCNTRFIKGHKPSNHIRARIKSHDHPKDAKFLNTHLANYLQMQNIFGSGVATGWFAMGSTKPLGEQQEPETIDLDAYAPKTPAGISTPQGPSGEKASLGKRKRGMCEEEARLYGGLVKSVDGLSSAIKQGTTGIYKAVMGIPDFTKAAQMFWLNFLMLNKGVAEGFMEMSAEDKEFWMKDHLALHHFAG</sequence>
<organism evidence="3 4">
    <name type="scientific">Panicum virgatum</name>
    <name type="common">Blackwell switchgrass</name>
    <dbReference type="NCBI Taxonomy" id="38727"/>
    <lineage>
        <taxon>Eukaryota</taxon>
        <taxon>Viridiplantae</taxon>
        <taxon>Streptophyta</taxon>
        <taxon>Embryophyta</taxon>
        <taxon>Tracheophyta</taxon>
        <taxon>Spermatophyta</taxon>
        <taxon>Magnoliopsida</taxon>
        <taxon>Liliopsida</taxon>
        <taxon>Poales</taxon>
        <taxon>Poaceae</taxon>
        <taxon>PACMAD clade</taxon>
        <taxon>Panicoideae</taxon>
        <taxon>Panicodae</taxon>
        <taxon>Paniceae</taxon>
        <taxon>Panicinae</taxon>
        <taxon>Panicum</taxon>
        <taxon>Panicum sect. Hiantes</taxon>
    </lineage>
</organism>